<keyword evidence="2 5" id="KW-0812">Transmembrane</keyword>
<evidence type="ECO:0000256" key="1">
    <source>
        <dbReference type="ARBA" id="ARBA00004370"/>
    </source>
</evidence>
<keyword evidence="3 5" id="KW-1133">Transmembrane helix</keyword>
<accession>A0A1T5KU88</accession>
<dbReference type="Proteomes" id="UP000190341">
    <property type="component" value="Unassembled WGS sequence"/>
</dbReference>
<dbReference type="STRING" id="428993.SAMN06296058_2028"/>
<sequence length="129" mass="14261">MTIAYWCIFITALLPYLWVYVAKSSGERYNNHAPREWQAKQTNPRSVRAHAAHLNGFESFPVFVAGVLMAQAVGIAPTMISTLALIYTVARIFHGVFYVADKPPLRSLAWLVGFLAALALIVLAALRVS</sequence>
<dbReference type="EMBL" id="FUZV01000001">
    <property type="protein sequence ID" value="SKC67210.1"/>
    <property type="molecule type" value="Genomic_DNA"/>
</dbReference>
<reference evidence="6 7" key="1">
    <citation type="submission" date="2017-02" db="EMBL/GenBank/DDBJ databases">
        <authorList>
            <person name="Peterson S.W."/>
        </authorList>
    </citation>
    <scope>NUCLEOTIDE SEQUENCE [LARGE SCALE GENOMIC DNA]</scope>
    <source>
        <strain evidence="6 7">P15</strain>
    </source>
</reference>
<feature type="transmembrane region" description="Helical" evidence="5">
    <location>
        <begin position="108"/>
        <end position="126"/>
    </location>
</feature>
<gene>
    <name evidence="6" type="ORF">SAMN06296058_2028</name>
</gene>
<dbReference type="Pfam" id="PF01124">
    <property type="entry name" value="MAPEG"/>
    <property type="match status" value="1"/>
</dbReference>
<dbReference type="OrthoDB" id="513661at2"/>
<dbReference type="AlphaFoldDB" id="A0A1T5KU88"/>
<dbReference type="PANTHER" id="PTHR35371">
    <property type="entry name" value="INNER MEMBRANE PROTEIN"/>
    <property type="match status" value="1"/>
</dbReference>
<organism evidence="6 7">
    <name type="scientific">Pseudoxanthomonas indica</name>
    <dbReference type="NCBI Taxonomy" id="428993"/>
    <lineage>
        <taxon>Bacteria</taxon>
        <taxon>Pseudomonadati</taxon>
        <taxon>Pseudomonadota</taxon>
        <taxon>Gammaproteobacteria</taxon>
        <taxon>Lysobacterales</taxon>
        <taxon>Lysobacteraceae</taxon>
        <taxon>Pseudoxanthomonas</taxon>
    </lineage>
</organism>
<dbReference type="SUPFAM" id="SSF161084">
    <property type="entry name" value="MAPEG domain-like"/>
    <property type="match status" value="1"/>
</dbReference>
<proteinExistence type="predicted"/>
<evidence type="ECO:0000313" key="7">
    <source>
        <dbReference type="Proteomes" id="UP000190341"/>
    </source>
</evidence>
<comment type="subcellular location">
    <subcellularLocation>
        <location evidence="1">Membrane</location>
    </subcellularLocation>
</comment>
<feature type="transmembrane region" description="Helical" evidence="5">
    <location>
        <begin position="5"/>
        <end position="22"/>
    </location>
</feature>
<dbReference type="InterPro" id="IPR001129">
    <property type="entry name" value="Membr-assoc_MAPEG"/>
</dbReference>
<dbReference type="InterPro" id="IPR023352">
    <property type="entry name" value="MAPEG-like_dom_sf"/>
</dbReference>
<dbReference type="PANTHER" id="PTHR35371:SF1">
    <property type="entry name" value="BLR7753 PROTEIN"/>
    <property type="match status" value="1"/>
</dbReference>
<dbReference type="GO" id="GO:0016020">
    <property type="term" value="C:membrane"/>
    <property type="evidence" value="ECO:0007669"/>
    <property type="project" value="UniProtKB-SubCell"/>
</dbReference>
<protein>
    <submittedName>
        <fullName evidence="6">Uncharacterized conserved protein, MAPEG superfamily</fullName>
    </submittedName>
</protein>
<evidence type="ECO:0000256" key="4">
    <source>
        <dbReference type="ARBA" id="ARBA00023136"/>
    </source>
</evidence>
<evidence type="ECO:0000313" key="6">
    <source>
        <dbReference type="EMBL" id="SKC67210.1"/>
    </source>
</evidence>
<evidence type="ECO:0000256" key="5">
    <source>
        <dbReference type="SAM" id="Phobius"/>
    </source>
</evidence>
<keyword evidence="4 5" id="KW-0472">Membrane</keyword>
<dbReference type="Gene3D" id="1.20.120.550">
    <property type="entry name" value="Membrane associated eicosanoid/glutathione metabolism-like domain"/>
    <property type="match status" value="1"/>
</dbReference>
<evidence type="ECO:0000256" key="3">
    <source>
        <dbReference type="ARBA" id="ARBA00022989"/>
    </source>
</evidence>
<dbReference type="RefSeq" id="WP_079724264.1">
    <property type="nucleotide sequence ID" value="NZ_BMCL01000002.1"/>
</dbReference>
<keyword evidence="7" id="KW-1185">Reference proteome</keyword>
<name>A0A1T5KU88_9GAMM</name>
<evidence type="ECO:0000256" key="2">
    <source>
        <dbReference type="ARBA" id="ARBA00022692"/>
    </source>
</evidence>
<feature type="transmembrane region" description="Helical" evidence="5">
    <location>
        <begin position="62"/>
        <end position="87"/>
    </location>
</feature>